<evidence type="ECO:0000313" key="2">
    <source>
        <dbReference type="EMBL" id="CAF0777629.1"/>
    </source>
</evidence>
<dbReference type="EMBL" id="CAJNOK010000823">
    <property type="protein sequence ID" value="CAF0777629.1"/>
    <property type="molecule type" value="Genomic_DNA"/>
</dbReference>
<evidence type="ECO:0000313" key="3">
    <source>
        <dbReference type="EMBL" id="CAF3558943.1"/>
    </source>
</evidence>
<reference evidence="3" key="1">
    <citation type="submission" date="2021-02" db="EMBL/GenBank/DDBJ databases">
        <authorList>
            <person name="Nowell W R."/>
        </authorList>
    </citation>
    <scope>NUCLEOTIDE SEQUENCE</scope>
</reference>
<protein>
    <submittedName>
        <fullName evidence="3">Uncharacterized protein</fullName>
    </submittedName>
</protein>
<proteinExistence type="predicted"/>
<gene>
    <name evidence="2" type="ORF">OVA965_LOCUS3429</name>
    <name evidence="3" type="ORF">TMI583_LOCUS3428</name>
</gene>
<sequence length="367" mass="41032">MRNHCHPFHHPQYSDITDPTNPRMMRKNSSINLLLDSTSSVVRNATANISYLIGSARRASYAGDLDPSVQMSGNCGSLYLQSSQPSPTVSPRLNRAFHREQTLSNEDQKHRRSITIYDGKIPSPRSNSPSMIPFDLITPIEAIENTNDPVDSYVQIVLETPDDRKQPNIFLYDSASSSESPSSENIYCYNNSTEQFVKPKRRLSFTKQSPSPTSMTTENDDNLKSKDNQNPLDLSNTYCSPPTVVEPMDFSFLDPILKGESAAPPPSCRRTRFLSHDNSNTTIYSPFDIDNMNKHRLNSISSSISINSDTSLESSSCLSSPIEKILPQHTLFESTTKVVNRKKNSDSMFISNMKHTNNAAVTLQVPL</sequence>
<dbReference type="Proteomes" id="UP000677228">
    <property type="component" value="Unassembled WGS sequence"/>
</dbReference>
<organism evidence="3 4">
    <name type="scientific">Didymodactylos carnosus</name>
    <dbReference type="NCBI Taxonomy" id="1234261"/>
    <lineage>
        <taxon>Eukaryota</taxon>
        <taxon>Metazoa</taxon>
        <taxon>Spiralia</taxon>
        <taxon>Gnathifera</taxon>
        <taxon>Rotifera</taxon>
        <taxon>Eurotatoria</taxon>
        <taxon>Bdelloidea</taxon>
        <taxon>Philodinida</taxon>
        <taxon>Philodinidae</taxon>
        <taxon>Didymodactylos</taxon>
    </lineage>
</organism>
<dbReference type="AlphaFoldDB" id="A0A8S2GT85"/>
<feature type="region of interest" description="Disordered" evidence="1">
    <location>
        <begin position="199"/>
        <end position="239"/>
    </location>
</feature>
<feature type="compositionally biased region" description="Polar residues" evidence="1">
    <location>
        <begin position="205"/>
        <end position="217"/>
    </location>
</feature>
<feature type="compositionally biased region" description="Polar residues" evidence="1">
    <location>
        <begin position="228"/>
        <end position="239"/>
    </location>
</feature>
<comment type="caution">
    <text evidence="3">The sequence shown here is derived from an EMBL/GenBank/DDBJ whole genome shotgun (WGS) entry which is preliminary data.</text>
</comment>
<evidence type="ECO:0000313" key="4">
    <source>
        <dbReference type="Proteomes" id="UP000682733"/>
    </source>
</evidence>
<feature type="region of interest" description="Disordered" evidence="1">
    <location>
        <begin position="1"/>
        <end position="22"/>
    </location>
</feature>
<name>A0A8S2GT85_9BILA</name>
<dbReference type="Proteomes" id="UP000682733">
    <property type="component" value="Unassembled WGS sequence"/>
</dbReference>
<dbReference type="EMBL" id="CAJOBA010000823">
    <property type="protein sequence ID" value="CAF3558943.1"/>
    <property type="molecule type" value="Genomic_DNA"/>
</dbReference>
<accession>A0A8S2GT85</accession>
<evidence type="ECO:0000256" key="1">
    <source>
        <dbReference type="SAM" id="MobiDB-lite"/>
    </source>
</evidence>